<comment type="similarity">
    <text evidence="1">Belongs to the pyrroline-5-carboxylate reductase family.</text>
</comment>
<dbReference type="Proteomes" id="UP000286997">
    <property type="component" value="Unassembled WGS sequence"/>
</dbReference>
<evidence type="ECO:0000313" key="5">
    <source>
        <dbReference type="EMBL" id="RVU13217.1"/>
    </source>
</evidence>
<dbReference type="GO" id="GO:0004735">
    <property type="term" value="F:pyrroline-5-carboxylate reductase activity"/>
    <property type="evidence" value="ECO:0007669"/>
    <property type="project" value="TreeGrafter"/>
</dbReference>
<dbReference type="PANTHER" id="PTHR11645:SF53">
    <property type="entry name" value="PYRROLINE-5-CARBOXYLATE REDUCTASE 3"/>
    <property type="match status" value="1"/>
</dbReference>
<evidence type="ECO:0000256" key="1">
    <source>
        <dbReference type="ARBA" id="ARBA00005525"/>
    </source>
</evidence>
<dbReference type="PANTHER" id="PTHR11645">
    <property type="entry name" value="PYRROLINE-5-CARBOXYLATE REDUCTASE"/>
    <property type="match status" value="1"/>
</dbReference>
<dbReference type="Pfam" id="PF14748">
    <property type="entry name" value="P5CR_dimer"/>
    <property type="match status" value="1"/>
</dbReference>
<dbReference type="GO" id="GO:0055129">
    <property type="term" value="P:L-proline biosynthetic process"/>
    <property type="evidence" value="ECO:0007669"/>
    <property type="project" value="TreeGrafter"/>
</dbReference>
<evidence type="ECO:0000256" key="2">
    <source>
        <dbReference type="SAM" id="MobiDB-lite"/>
    </source>
</evidence>
<organism evidence="5 6">
    <name type="scientific">Methylobacterium oryzihabitans</name>
    <dbReference type="NCBI Taxonomy" id="2499852"/>
    <lineage>
        <taxon>Bacteria</taxon>
        <taxon>Pseudomonadati</taxon>
        <taxon>Pseudomonadota</taxon>
        <taxon>Alphaproteobacteria</taxon>
        <taxon>Hyphomicrobiales</taxon>
        <taxon>Methylobacteriaceae</taxon>
        <taxon>Methylobacterium</taxon>
    </lineage>
</organism>
<proteinExistence type="inferred from homology"/>
<evidence type="ECO:0000259" key="3">
    <source>
        <dbReference type="Pfam" id="PF03807"/>
    </source>
</evidence>
<accession>A0A3S2VNM8</accession>
<sequence length="296" mass="29829">MTTAPPPPAPAPTVGLIGLGRIGTVLLTALRRFAPEARVVVAGRDPARTAAAAASWPGVATLEAARLAAEADMVVPCVPPEAYRAEVAALAPHMRADALLVVVTNAIPLRDLGPLCDRPIVRVIPSPAQAVGRGVALVTPGPGAGPGEVERVVALLRRFCRPVVVDPADGRVAANLAGSAPAILAAFCAAFLDANAARATVSGPAELRAMMVESVAALAALLAEGARFEDVVARTATPGGTTEAAITALDARALGERLVAATVRREAQLLGLAPPPPLARGGSAPSPSLSGEFPCR</sequence>
<feature type="domain" description="Pyrroline-5-carboxylate reductase dimerisation" evidence="4">
    <location>
        <begin position="172"/>
        <end position="265"/>
    </location>
</feature>
<dbReference type="SUPFAM" id="SSF48179">
    <property type="entry name" value="6-phosphogluconate dehydrogenase C-terminal domain-like"/>
    <property type="match status" value="1"/>
</dbReference>
<dbReference type="AlphaFoldDB" id="A0A3S2VNM8"/>
<dbReference type="OrthoDB" id="9793586at2"/>
<dbReference type="EMBL" id="SACP01000045">
    <property type="protein sequence ID" value="RVU13217.1"/>
    <property type="molecule type" value="Genomic_DNA"/>
</dbReference>
<dbReference type="InterPro" id="IPR029036">
    <property type="entry name" value="P5CR_dimer"/>
</dbReference>
<dbReference type="InterPro" id="IPR028939">
    <property type="entry name" value="P5C_Rdtase_cat_N"/>
</dbReference>
<name>A0A3S2VNM8_9HYPH</name>
<dbReference type="RefSeq" id="WP_127733914.1">
    <property type="nucleotide sequence ID" value="NZ_SACP01000045.1"/>
</dbReference>
<evidence type="ECO:0000259" key="4">
    <source>
        <dbReference type="Pfam" id="PF14748"/>
    </source>
</evidence>
<feature type="domain" description="Pyrroline-5-carboxylate reductase catalytic N-terminal" evidence="3">
    <location>
        <begin position="13"/>
        <end position="105"/>
    </location>
</feature>
<dbReference type="InterPro" id="IPR036291">
    <property type="entry name" value="NAD(P)-bd_dom_sf"/>
</dbReference>
<feature type="region of interest" description="Disordered" evidence="2">
    <location>
        <begin position="272"/>
        <end position="296"/>
    </location>
</feature>
<reference evidence="5 6" key="1">
    <citation type="submission" date="2019-01" db="EMBL/GenBank/DDBJ databases">
        <authorList>
            <person name="Chen W.-M."/>
        </authorList>
    </citation>
    <scope>NUCLEOTIDE SEQUENCE [LARGE SCALE GENOMIC DNA]</scope>
    <source>
        <strain evidence="5 6">TER-1</strain>
    </source>
</reference>
<comment type="caution">
    <text evidence="5">The sequence shown here is derived from an EMBL/GenBank/DDBJ whole genome shotgun (WGS) entry which is preliminary data.</text>
</comment>
<gene>
    <name evidence="5" type="ORF">EOE48_26645</name>
</gene>
<dbReference type="Pfam" id="PF03807">
    <property type="entry name" value="F420_oxidored"/>
    <property type="match status" value="1"/>
</dbReference>
<evidence type="ECO:0000313" key="6">
    <source>
        <dbReference type="Proteomes" id="UP000286997"/>
    </source>
</evidence>
<dbReference type="SUPFAM" id="SSF51735">
    <property type="entry name" value="NAD(P)-binding Rossmann-fold domains"/>
    <property type="match status" value="1"/>
</dbReference>
<dbReference type="Gene3D" id="1.10.3730.10">
    <property type="entry name" value="ProC C-terminal domain-like"/>
    <property type="match status" value="1"/>
</dbReference>
<dbReference type="Gene3D" id="3.40.50.720">
    <property type="entry name" value="NAD(P)-binding Rossmann-like Domain"/>
    <property type="match status" value="1"/>
</dbReference>
<dbReference type="InterPro" id="IPR008927">
    <property type="entry name" value="6-PGluconate_DH-like_C_sf"/>
</dbReference>
<keyword evidence="6" id="KW-1185">Reference proteome</keyword>
<protein>
    <submittedName>
        <fullName evidence="5">NADP oxidoreductase</fullName>
    </submittedName>
</protein>
<feature type="compositionally biased region" description="Low complexity" evidence="2">
    <location>
        <begin position="279"/>
        <end position="288"/>
    </location>
</feature>